<sequence length="88" mass="9945">MSAAVVLMNSADNVMELKELETLKVEDEQVKAVAAEVVEASHADDKELEELRKTRLMRVFVEAQDPSTKKLWGVVLMSEFRSSFIFEA</sequence>
<protein>
    <submittedName>
        <fullName evidence="1">Uncharacterized protein</fullName>
    </submittedName>
</protein>
<organism evidence="1 2">
    <name type="scientific">Malus baccata</name>
    <name type="common">Siberian crab apple</name>
    <name type="synonym">Pyrus baccata</name>
    <dbReference type="NCBI Taxonomy" id="106549"/>
    <lineage>
        <taxon>Eukaryota</taxon>
        <taxon>Viridiplantae</taxon>
        <taxon>Streptophyta</taxon>
        <taxon>Embryophyta</taxon>
        <taxon>Tracheophyta</taxon>
        <taxon>Spermatophyta</taxon>
        <taxon>Magnoliopsida</taxon>
        <taxon>eudicotyledons</taxon>
        <taxon>Gunneridae</taxon>
        <taxon>Pentapetalae</taxon>
        <taxon>rosids</taxon>
        <taxon>fabids</taxon>
        <taxon>Rosales</taxon>
        <taxon>Rosaceae</taxon>
        <taxon>Amygdaloideae</taxon>
        <taxon>Maleae</taxon>
        <taxon>Malus</taxon>
    </lineage>
</organism>
<comment type="caution">
    <text evidence="1">The sequence shown here is derived from an EMBL/GenBank/DDBJ whole genome shotgun (WGS) entry which is preliminary data.</text>
</comment>
<name>A0A540LK78_MALBA</name>
<proteinExistence type="predicted"/>
<evidence type="ECO:0000313" key="1">
    <source>
        <dbReference type="EMBL" id="TQD86854.1"/>
    </source>
</evidence>
<dbReference type="AlphaFoldDB" id="A0A540LK78"/>
<reference evidence="1 2" key="1">
    <citation type="journal article" date="2019" name="G3 (Bethesda)">
        <title>Sequencing of a Wild Apple (Malus baccata) Genome Unravels the Differences Between Cultivated and Wild Apple Species Regarding Disease Resistance and Cold Tolerance.</title>
        <authorList>
            <person name="Chen X."/>
        </authorList>
    </citation>
    <scope>NUCLEOTIDE SEQUENCE [LARGE SCALE GENOMIC DNA]</scope>
    <source>
        <strain evidence="2">cv. Shandingzi</strain>
        <tissue evidence="1">Leaves</tissue>
    </source>
</reference>
<evidence type="ECO:0000313" key="2">
    <source>
        <dbReference type="Proteomes" id="UP000315295"/>
    </source>
</evidence>
<accession>A0A540LK78</accession>
<gene>
    <name evidence="1" type="ORF">C1H46_027618</name>
</gene>
<dbReference type="EMBL" id="VIEB01000555">
    <property type="protein sequence ID" value="TQD86854.1"/>
    <property type="molecule type" value="Genomic_DNA"/>
</dbReference>
<dbReference type="Proteomes" id="UP000315295">
    <property type="component" value="Unassembled WGS sequence"/>
</dbReference>
<keyword evidence="2" id="KW-1185">Reference proteome</keyword>